<accession>A0ABY3U788</accession>
<feature type="signal peptide" evidence="1">
    <location>
        <begin position="1"/>
        <end position="29"/>
    </location>
</feature>
<gene>
    <name evidence="2" type="ORF">MIU77_03265</name>
</gene>
<dbReference type="RefSeq" id="WP_240171633.1">
    <property type="nucleotide sequence ID" value="NZ_CP092365.1"/>
</dbReference>
<proteinExistence type="predicted"/>
<dbReference type="Proteomes" id="UP001055200">
    <property type="component" value="Chromosome"/>
</dbReference>
<organism evidence="2 3">
    <name type="scientific">Mycolicibacillus parakoreensis</name>
    <dbReference type="NCBI Taxonomy" id="1069221"/>
    <lineage>
        <taxon>Bacteria</taxon>
        <taxon>Bacillati</taxon>
        <taxon>Actinomycetota</taxon>
        <taxon>Actinomycetes</taxon>
        <taxon>Mycobacteriales</taxon>
        <taxon>Mycobacteriaceae</taxon>
        <taxon>Mycolicibacillus</taxon>
    </lineage>
</organism>
<evidence type="ECO:0000313" key="3">
    <source>
        <dbReference type="Proteomes" id="UP001055200"/>
    </source>
</evidence>
<sequence>MPRPAPWRVVTVGTALTGLGILGAAGAAAAPEATADPGIVASEGLHQDTTLHASWGSWGSWDSWASWSSWY</sequence>
<dbReference type="EMBL" id="CP092365">
    <property type="protein sequence ID" value="ULN53382.1"/>
    <property type="molecule type" value="Genomic_DNA"/>
</dbReference>
<reference evidence="2" key="1">
    <citation type="submission" date="2022-08" db="EMBL/GenBank/DDBJ databases">
        <title>Complete genome sequence of 14 non-tuberculosis mycobacteria type-strains.</title>
        <authorList>
            <person name="Igarashi Y."/>
            <person name="Osugi A."/>
            <person name="Mitarai S."/>
        </authorList>
    </citation>
    <scope>NUCLEOTIDE SEQUENCE</scope>
    <source>
        <strain evidence="2">DSM 45575</strain>
    </source>
</reference>
<feature type="chain" id="PRO_5046367826" evidence="1">
    <location>
        <begin position="30"/>
        <end position="71"/>
    </location>
</feature>
<protein>
    <submittedName>
        <fullName evidence="2">Uncharacterized protein</fullName>
    </submittedName>
</protein>
<keyword evidence="1" id="KW-0732">Signal</keyword>
<evidence type="ECO:0000256" key="1">
    <source>
        <dbReference type="SAM" id="SignalP"/>
    </source>
</evidence>
<name>A0ABY3U788_9MYCO</name>
<keyword evidence="3" id="KW-1185">Reference proteome</keyword>
<evidence type="ECO:0000313" key="2">
    <source>
        <dbReference type="EMBL" id="ULN53382.1"/>
    </source>
</evidence>